<gene>
    <name evidence="2" type="ORF">Zmor_025074</name>
</gene>
<evidence type="ECO:0000259" key="1">
    <source>
        <dbReference type="PROSITE" id="PS51205"/>
    </source>
</evidence>
<evidence type="ECO:0000313" key="3">
    <source>
        <dbReference type="Proteomes" id="UP001168821"/>
    </source>
</evidence>
<reference evidence="2" key="1">
    <citation type="journal article" date="2023" name="G3 (Bethesda)">
        <title>Whole genome assemblies of Zophobas morio and Tenebrio molitor.</title>
        <authorList>
            <person name="Kaur S."/>
            <person name="Stinson S.A."/>
            <person name="diCenzo G.C."/>
        </authorList>
    </citation>
    <scope>NUCLEOTIDE SEQUENCE</scope>
    <source>
        <strain evidence="2">QUZm001</strain>
    </source>
</reference>
<protein>
    <recommendedName>
        <fullName evidence="1">VPS9 domain-containing protein</fullName>
    </recommendedName>
</protein>
<dbReference type="GO" id="GO:0005085">
    <property type="term" value="F:guanyl-nucleotide exchange factor activity"/>
    <property type="evidence" value="ECO:0007669"/>
    <property type="project" value="TreeGrafter"/>
</dbReference>
<name>A0AA38HQY6_9CUCU</name>
<organism evidence="2 3">
    <name type="scientific">Zophobas morio</name>
    <dbReference type="NCBI Taxonomy" id="2755281"/>
    <lineage>
        <taxon>Eukaryota</taxon>
        <taxon>Metazoa</taxon>
        <taxon>Ecdysozoa</taxon>
        <taxon>Arthropoda</taxon>
        <taxon>Hexapoda</taxon>
        <taxon>Insecta</taxon>
        <taxon>Pterygota</taxon>
        <taxon>Neoptera</taxon>
        <taxon>Endopterygota</taxon>
        <taxon>Coleoptera</taxon>
        <taxon>Polyphaga</taxon>
        <taxon>Cucujiformia</taxon>
        <taxon>Tenebrionidae</taxon>
        <taxon>Zophobas</taxon>
    </lineage>
</organism>
<dbReference type="InterPro" id="IPR037191">
    <property type="entry name" value="VPS9_dom_sf"/>
</dbReference>
<comment type="caution">
    <text evidence="2">The sequence shown here is derived from an EMBL/GenBank/DDBJ whole genome shotgun (WGS) entry which is preliminary data.</text>
</comment>
<dbReference type="GO" id="GO:0030133">
    <property type="term" value="C:transport vesicle"/>
    <property type="evidence" value="ECO:0007669"/>
    <property type="project" value="TreeGrafter"/>
</dbReference>
<dbReference type="InterPro" id="IPR003123">
    <property type="entry name" value="VPS9"/>
</dbReference>
<dbReference type="AlphaFoldDB" id="A0AA38HQY6"/>
<dbReference type="Pfam" id="PF02204">
    <property type="entry name" value="VPS9"/>
    <property type="match status" value="1"/>
</dbReference>
<feature type="domain" description="VPS9" evidence="1">
    <location>
        <begin position="92"/>
        <end position="244"/>
    </location>
</feature>
<dbReference type="GO" id="GO:0000149">
    <property type="term" value="F:SNARE binding"/>
    <property type="evidence" value="ECO:0007669"/>
    <property type="project" value="TreeGrafter"/>
</dbReference>
<dbReference type="SUPFAM" id="SSF109993">
    <property type="entry name" value="VPS9 domain"/>
    <property type="match status" value="1"/>
</dbReference>
<dbReference type="GO" id="GO:0005769">
    <property type="term" value="C:early endosome"/>
    <property type="evidence" value="ECO:0007669"/>
    <property type="project" value="TreeGrafter"/>
</dbReference>
<accession>A0AA38HQY6</accession>
<dbReference type="PANTHER" id="PTHR24170">
    <property type="entry name" value="ANKYRIN REPEAT DOMAIN-CONTAINING PROTEIN 27"/>
    <property type="match status" value="1"/>
</dbReference>
<dbReference type="Gene3D" id="1.20.1050.80">
    <property type="entry name" value="VPS9 domain"/>
    <property type="match status" value="1"/>
</dbReference>
<dbReference type="EMBL" id="JALNTZ010000008">
    <property type="protein sequence ID" value="KAJ3642273.1"/>
    <property type="molecule type" value="Genomic_DNA"/>
</dbReference>
<dbReference type="Proteomes" id="UP001168821">
    <property type="component" value="Unassembled WGS sequence"/>
</dbReference>
<dbReference type="PROSITE" id="PS51205">
    <property type="entry name" value="VPS9"/>
    <property type="match status" value="1"/>
</dbReference>
<dbReference type="GO" id="GO:0005886">
    <property type="term" value="C:plasma membrane"/>
    <property type="evidence" value="ECO:0007669"/>
    <property type="project" value="TreeGrafter"/>
</dbReference>
<proteinExistence type="predicted"/>
<keyword evidence="3" id="KW-1185">Reference proteome</keyword>
<dbReference type="GO" id="GO:0097422">
    <property type="term" value="C:tubular endosome"/>
    <property type="evidence" value="ECO:0007669"/>
    <property type="project" value="TreeGrafter"/>
</dbReference>
<dbReference type="GO" id="GO:0005770">
    <property type="term" value="C:late endosome"/>
    <property type="evidence" value="ECO:0007669"/>
    <property type="project" value="TreeGrafter"/>
</dbReference>
<dbReference type="PANTHER" id="PTHR24170:SF1">
    <property type="entry name" value="DOMAIN PROTEIN, PUTATIVE (AFU_ORTHOLOGUE AFUA_1G09870)-RELATED"/>
    <property type="match status" value="1"/>
</dbReference>
<dbReference type="InterPro" id="IPR051248">
    <property type="entry name" value="UPF0507/Ank_repeat_27"/>
</dbReference>
<sequence>MDIKDLKHAEQLLIKTTQNQDIKDLIETQLSTWVFPELSDRLAVATIKNLFYDLCKEIFHDDQSDNKVEALQWLVFDQIHDICLTYIRARFSDQDKAFFEKCRTLLGINVSAEQFGANENYSIPLSAAIVELSVLDNYKTPGEKMNCLCTTYDLVFAEIKTAMVAVISQNSEKENEIPVIDNRDILPVLMVVIIKSKLSHIFSNLFYVKSFYHTMDDNRVVSDIFRSFEKAVQEVAKTDTRDVQPGAAKMIQSIDLEEYMKITLSDEDQSRRTLVDEANHRALNLITKSTVDHDSV</sequence>
<dbReference type="GO" id="GO:0045022">
    <property type="term" value="P:early endosome to late endosome transport"/>
    <property type="evidence" value="ECO:0007669"/>
    <property type="project" value="TreeGrafter"/>
</dbReference>
<evidence type="ECO:0000313" key="2">
    <source>
        <dbReference type="EMBL" id="KAJ3642273.1"/>
    </source>
</evidence>